<dbReference type="eggNOG" id="COG1470">
    <property type="taxonomic scope" value="Bacteria"/>
</dbReference>
<proteinExistence type="predicted"/>
<dbReference type="OrthoDB" id="9779102at2"/>
<dbReference type="InterPro" id="IPR035328">
    <property type="entry name" value="DUF3048_C"/>
</dbReference>
<evidence type="ECO:0000259" key="2">
    <source>
        <dbReference type="Pfam" id="PF17479"/>
    </source>
</evidence>
<dbReference type="SUPFAM" id="SSF159774">
    <property type="entry name" value="YerB-like"/>
    <property type="match status" value="1"/>
</dbReference>
<dbReference type="Proteomes" id="UP000018896">
    <property type="component" value="Unassembled WGS sequence"/>
</dbReference>
<evidence type="ECO:0000313" key="3">
    <source>
        <dbReference type="EMBL" id="GAE36258.1"/>
    </source>
</evidence>
<dbReference type="RefSeq" id="WP_035666093.1">
    <property type="nucleotide sequence ID" value="NZ_BAUV01000031.1"/>
</dbReference>
<dbReference type="EMBL" id="BAUV01000031">
    <property type="protein sequence ID" value="GAE36258.1"/>
    <property type="molecule type" value="Genomic_DNA"/>
</dbReference>
<evidence type="ECO:0000313" key="4">
    <source>
        <dbReference type="Proteomes" id="UP000018896"/>
    </source>
</evidence>
<organism evidence="3 4">
    <name type="scientific">Halalkalibacter akibai (strain ATCC 43226 / DSM 21942 / CIP 109018 / JCM 9157 / 1139)</name>
    <name type="common">Bacillus akibai</name>
    <dbReference type="NCBI Taxonomy" id="1236973"/>
    <lineage>
        <taxon>Bacteria</taxon>
        <taxon>Bacillati</taxon>
        <taxon>Bacillota</taxon>
        <taxon>Bacilli</taxon>
        <taxon>Bacillales</taxon>
        <taxon>Bacillaceae</taxon>
        <taxon>Halalkalibacter</taxon>
    </lineage>
</organism>
<keyword evidence="4" id="KW-1185">Reference proteome</keyword>
<feature type="domain" description="DUF3048" evidence="1">
    <location>
        <begin position="49"/>
        <end position="190"/>
    </location>
</feature>
<reference evidence="3 4" key="1">
    <citation type="journal article" date="2014" name="Genome Announc.">
        <title>Draft Genome Sequences of Three Alkaliphilic Bacillus Strains, Bacillus wakoensis JCM 9140T, Bacillus akibai JCM 9157T, and Bacillus hemicellulosilyticus JCM 9152T.</title>
        <authorList>
            <person name="Yuki M."/>
            <person name="Oshima K."/>
            <person name="Suda W."/>
            <person name="Oshida Y."/>
            <person name="Kitamura K."/>
            <person name="Iida T."/>
            <person name="Hattori M."/>
            <person name="Ohkuma M."/>
        </authorList>
    </citation>
    <scope>NUCLEOTIDE SEQUENCE [LARGE SCALE GENOMIC DNA]</scope>
    <source>
        <strain evidence="3 4">JCM 9157</strain>
    </source>
</reference>
<protein>
    <recommendedName>
        <fullName evidence="5">Lipoprotein YerB</fullName>
    </recommendedName>
</protein>
<name>W4QX80_HALA3</name>
<dbReference type="PROSITE" id="PS51257">
    <property type="entry name" value="PROKAR_LIPOPROTEIN"/>
    <property type="match status" value="1"/>
</dbReference>
<dbReference type="STRING" id="1236973.JCM9157_3417"/>
<dbReference type="InterPro" id="IPR023158">
    <property type="entry name" value="YerB-like_sf"/>
</dbReference>
<accession>W4QX80</accession>
<dbReference type="AlphaFoldDB" id="W4QX80"/>
<dbReference type="Pfam" id="PF17479">
    <property type="entry name" value="DUF3048_C"/>
    <property type="match status" value="1"/>
</dbReference>
<comment type="caution">
    <text evidence="3">The sequence shown here is derived from an EMBL/GenBank/DDBJ whole genome shotgun (WGS) entry which is preliminary data.</text>
</comment>
<evidence type="ECO:0008006" key="5">
    <source>
        <dbReference type="Google" id="ProtNLM"/>
    </source>
</evidence>
<feature type="domain" description="DUF3048" evidence="2">
    <location>
        <begin position="217"/>
        <end position="325"/>
    </location>
</feature>
<sequence length="340" mass="38248">MKKSWMMFIITAFLIGGCSNSEEQVLEQEDSEPVEEEEIIEVPTAFYPFTGLATDEEEVNHRVIGVTINNHPAARPQSGLSDADVVYEILSEYEVTRLVALFHSQLPERVGPVRSARPYHIDLVNGYEGILVHHGGSPEARERVARGEINSLDGMVYDGSLFKRSSERKAPHNSYITTENIIEGITSLHYETVADVQPLPFSQDGELNVEGLEAKDIEINYYNINRVRYQFDEQSGMYHRFNGDDQTIDYETNQPVELSNLFVVETAHQVLDDKGRRAIDLTSGGRAILFMNGIASEINWENRDGQIVPVKDGELVLLKPGQTWINVVPTTPGMEETVTY</sequence>
<dbReference type="InterPro" id="IPR021416">
    <property type="entry name" value="DUF3048_N"/>
</dbReference>
<gene>
    <name evidence="3" type="ORF">JCM9157_3417</name>
</gene>
<dbReference type="Pfam" id="PF11258">
    <property type="entry name" value="DUF3048"/>
    <property type="match status" value="1"/>
</dbReference>
<dbReference type="Gene3D" id="3.50.90.10">
    <property type="entry name" value="YerB-like"/>
    <property type="match status" value="1"/>
</dbReference>
<evidence type="ECO:0000259" key="1">
    <source>
        <dbReference type="Pfam" id="PF11258"/>
    </source>
</evidence>